<organism evidence="1 2">
    <name type="scientific">Phycicoccus endophyticus</name>
    <dbReference type="NCBI Taxonomy" id="1690220"/>
    <lineage>
        <taxon>Bacteria</taxon>
        <taxon>Bacillati</taxon>
        <taxon>Actinomycetota</taxon>
        <taxon>Actinomycetes</taxon>
        <taxon>Micrococcales</taxon>
        <taxon>Intrasporangiaceae</taxon>
        <taxon>Phycicoccus</taxon>
    </lineage>
</organism>
<evidence type="ECO:0000313" key="1">
    <source>
        <dbReference type="EMBL" id="QNN49908.1"/>
    </source>
</evidence>
<dbReference type="KEGG" id="pei:H9L10_02130"/>
<proteinExistence type="predicted"/>
<name>A0A7G9R2T3_9MICO</name>
<dbReference type="AlphaFoldDB" id="A0A7G9R2T3"/>
<sequence>MALHNDDRSQSRLRLEGIRVRGTRGDTAAVADKYGASTLIVALPSPRRPRSASPRPVNWC</sequence>
<accession>A0A7G9R2T3</accession>
<keyword evidence="2" id="KW-1185">Reference proteome</keyword>
<reference evidence="1 2" key="1">
    <citation type="submission" date="2020-08" db="EMBL/GenBank/DDBJ databases">
        <title>Genome sequence of Phycicoccus endophyticus JCM 31784T.</title>
        <authorList>
            <person name="Hyun D.-W."/>
            <person name="Bae J.-W."/>
        </authorList>
    </citation>
    <scope>NUCLEOTIDE SEQUENCE [LARGE SCALE GENOMIC DNA]</scope>
    <source>
        <strain evidence="1 2">JCM 31784</strain>
    </source>
</reference>
<protein>
    <submittedName>
        <fullName evidence="1">Uncharacterized protein</fullName>
    </submittedName>
</protein>
<dbReference type="RefSeq" id="WP_187566748.1">
    <property type="nucleotide sequence ID" value="NZ_BMMY01000002.1"/>
</dbReference>
<dbReference type="Proteomes" id="UP000515976">
    <property type="component" value="Chromosome"/>
</dbReference>
<gene>
    <name evidence="1" type="ORF">H9L10_02130</name>
</gene>
<dbReference type="EMBL" id="CP060712">
    <property type="protein sequence ID" value="QNN49908.1"/>
    <property type="molecule type" value="Genomic_DNA"/>
</dbReference>
<evidence type="ECO:0000313" key="2">
    <source>
        <dbReference type="Proteomes" id="UP000515976"/>
    </source>
</evidence>